<dbReference type="GO" id="GO:0000155">
    <property type="term" value="F:phosphorelay sensor kinase activity"/>
    <property type="evidence" value="ECO:0007669"/>
    <property type="project" value="InterPro"/>
</dbReference>
<organism evidence="6 7">
    <name type="scientific">Arenimonas oryziterrae DSM 21050 = YC6267</name>
    <dbReference type="NCBI Taxonomy" id="1121015"/>
    <lineage>
        <taxon>Bacteria</taxon>
        <taxon>Pseudomonadati</taxon>
        <taxon>Pseudomonadota</taxon>
        <taxon>Gammaproteobacteria</taxon>
        <taxon>Lysobacterales</taxon>
        <taxon>Lysobacteraceae</taxon>
        <taxon>Arenimonas</taxon>
    </lineage>
</organism>
<keyword evidence="7" id="KW-1185">Reference proteome</keyword>
<proteinExistence type="predicted"/>
<dbReference type="Pfam" id="PF02518">
    <property type="entry name" value="HATPase_c"/>
    <property type="match status" value="1"/>
</dbReference>
<feature type="domain" description="Histidine kinase" evidence="5">
    <location>
        <begin position="319"/>
        <end position="531"/>
    </location>
</feature>
<dbReference type="Pfam" id="PF25323">
    <property type="entry name" value="6TM_PilS"/>
    <property type="match status" value="1"/>
</dbReference>
<dbReference type="Proteomes" id="UP000029385">
    <property type="component" value="Unassembled WGS sequence"/>
</dbReference>
<dbReference type="PROSITE" id="PS50109">
    <property type="entry name" value="HIS_KIN"/>
    <property type="match status" value="1"/>
</dbReference>
<evidence type="ECO:0000256" key="2">
    <source>
        <dbReference type="ARBA" id="ARBA00012438"/>
    </source>
</evidence>
<evidence type="ECO:0000256" key="4">
    <source>
        <dbReference type="SAM" id="Phobius"/>
    </source>
</evidence>
<feature type="transmembrane region" description="Helical" evidence="4">
    <location>
        <begin position="156"/>
        <end position="174"/>
    </location>
</feature>
<dbReference type="OrthoDB" id="9815750at2"/>
<dbReference type="InterPro" id="IPR036890">
    <property type="entry name" value="HATPase_C_sf"/>
</dbReference>
<evidence type="ECO:0000259" key="5">
    <source>
        <dbReference type="PROSITE" id="PS50109"/>
    </source>
</evidence>
<keyword evidence="4" id="KW-0812">Transmembrane</keyword>
<dbReference type="Pfam" id="PF00512">
    <property type="entry name" value="HisKA"/>
    <property type="match status" value="1"/>
</dbReference>
<dbReference type="SUPFAM" id="SSF55874">
    <property type="entry name" value="ATPase domain of HSP90 chaperone/DNA topoisomerase II/histidine kinase"/>
    <property type="match status" value="1"/>
</dbReference>
<dbReference type="SMART" id="SM00387">
    <property type="entry name" value="HATPase_c"/>
    <property type="match status" value="1"/>
</dbReference>
<dbReference type="AlphaFoldDB" id="A0A091AV32"/>
<dbReference type="SMART" id="SM00388">
    <property type="entry name" value="HisKA"/>
    <property type="match status" value="1"/>
</dbReference>
<dbReference type="SUPFAM" id="SSF47384">
    <property type="entry name" value="Homodimeric domain of signal transducing histidine kinase"/>
    <property type="match status" value="1"/>
</dbReference>
<dbReference type="PANTHER" id="PTHR43065">
    <property type="entry name" value="SENSOR HISTIDINE KINASE"/>
    <property type="match status" value="1"/>
</dbReference>
<evidence type="ECO:0000256" key="3">
    <source>
        <dbReference type="ARBA" id="ARBA00022553"/>
    </source>
</evidence>
<dbReference type="PRINTS" id="PR00344">
    <property type="entry name" value="BCTRLSENSOR"/>
</dbReference>
<keyword evidence="3" id="KW-0597">Phosphoprotein</keyword>
<gene>
    <name evidence="6" type="ORF">N789_11180</name>
</gene>
<evidence type="ECO:0000313" key="7">
    <source>
        <dbReference type="Proteomes" id="UP000029385"/>
    </source>
</evidence>
<feature type="transmembrane region" description="Helical" evidence="4">
    <location>
        <begin position="48"/>
        <end position="70"/>
    </location>
</feature>
<dbReference type="InterPro" id="IPR004358">
    <property type="entry name" value="Sig_transdc_His_kin-like_C"/>
</dbReference>
<feature type="transmembrane region" description="Helical" evidence="4">
    <location>
        <begin position="20"/>
        <end position="42"/>
    </location>
</feature>
<keyword evidence="4" id="KW-0472">Membrane</keyword>
<keyword evidence="4" id="KW-1133">Transmembrane helix</keyword>
<dbReference type="EC" id="2.7.13.3" evidence="2"/>
<dbReference type="eggNOG" id="COG2205">
    <property type="taxonomic scope" value="Bacteria"/>
</dbReference>
<sequence length="541" mass="59157">MSLPQTAPAATAVPQRRELYFFNLFRTLEAGILALVAFTPLGQMTVEILQLPILQATAVIYVGAAIGLLFATRRIGRRIRRLTAIGLLFDIFATGVALLAMNGGESGIAMFMVFNIGAGALILTPTASLGFALTAASTLIIEYLFNQLLFPGYARTAAEAMMFSVTYIGMAIMGQQLRRQMSESQALADKRGEELANLSELNELVIRRMRTGVLVVDGGHHIRLSNEAAWALMGNPSPDRRDLAEVAPSLHQSLWQWRQGRGEVPKAMTFAEGSPEVLPRFVALSLTDKLFLIFLDDSRIYSDRAEELTLSTLGRLSASIAHEIRNPLAAISYSTQLLEESTSMPDTDRRLLEIIHSQCQRMNGIVQNILGLARRERSQTESLELSGFIRRFVEEYRTNHPLETDVLQAVNPSRPLVAMVDPQHLHQVLTVLVHNALTYGREPGKPAQVSLGARTDGPNGPPLIEVLDRGPGIPARVAEQIFAPFFTTSEHGTGLGLYIAKQLCEANLCTLSYQSVPGGGSCFRITLPASQSLIQTETAHG</sequence>
<dbReference type="RefSeq" id="WP_022970073.1">
    <property type="nucleotide sequence ID" value="NZ_ATVD01000005.1"/>
</dbReference>
<accession>A0A091AV32</accession>
<dbReference type="CDD" id="cd00082">
    <property type="entry name" value="HisKA"/>
    <property type="match status" value="1"/>
</dbReference>
<dbReference type="InterPro" id="IPR003661">
    <property type="entry name" value="HisK_dim/P_dom"/>
</dbReference>
<dbReference type="Gene3D" id="1.10.287.130">
    <property type="match status" value="1"/>
</dbReference>
<dbReference type="PATRIC" id="fig|1121015.4.peg.1714"/>
<reference evidence="6 7" key="1">
    <citation type="submission" date="2013-09" db="EMBL/GenBank/DDBJ databases">
        <title>Genome sequencing of Arenimonas oryziterrae.</title>
        <authorList>
            <person name="Chen F."/>
            <person name="Wang G."/>
        </authorList>
    </citation>
    <scope>NUCLEOTIDE SEQUENCE [LARGE SCALE GENOMIC DNA]</scope>
    <source>
        <strain evidence="6 7">YC6267</strain>
    </source>
</reference>
<dbReference type="InterPro" id="IPR003594">
    <property type="entry name" value="HATPase_dom"/>
</dbReference>
<dbReference type="InterPro" id="IPR005467">
    <property type="entry name" value="His_kinase_dom"/>
</dbReference>
<dbReference type="STRING" id="1121015.GCA_000420545_02467"/>
<dbReference type="InterPro" id="IPR036097">
    <property type="entry name" value="HisK_dim/P_sf"/>
</dbReference>
<feature type="transmembrane region" description="Helical" evidence="4">
    <location>
        <begin position="82"/>
        <end position="101"/>
    </location>
</feature>
<comment type="catalytic activity">
    <reaction evidence="1">
        <text>ATP + protein L-histidine = ADP + protein N-phospho-L-histidine.</text>
        <dbReference type="EC" id="2.7.13.3"/>
    </reaction>
</comment>
<dbReference type="PANTHER" id="PTHR43065:SF52">
    <property type="entry name" value="SENSOR PROTEIN KINASE PILS"/>
    <property type="match status" value="1"/>
</dbReference>
<evidence type="ECO:0000256" key="1">
    <source>
        <dbReference type="ARBA" id="ARBA00000085"/>
    </source>
</evidence>
<comment type="caution">
    <text evidence="6">The sequence shown here is derived from an EMBL/GenBank/DDBJ whole genome shotgun (WGS) entry which is preliminary data.</text>
</comment>
<evidence type="ECO:0000313" key="6">
    <source>
        <dbReference type="EMBL" id="KFN43117.1"/>
    </source>
</evidence>
<dbReference type="EMBL" id="AVCI01000006">
    <property type="protein sequence ID" value="KFN43117.1"/>
    <property type="molecule type" value="Genomic_DNA"/>
</dbReference>
<dbReference type="Gene3D" id="3.30.565.10">
    <property type="entry name" value="Histidine kinase-like ATPase, C-terminal domain"/>
    <property type="match status" value="1"/>
</dbReference>
<name>A0A091AV32_9GAMM</name>
<protein>
    <recommendedName>
        <fullName evidence="2">histidine kinase</fullName>
        <ecNumber evidence="2">2.7.13.3</ecNumber>
    </recommendedName>
</protein>